<dbReference type="Gramene" id="ERM97463">
    <property type="protein sequence ID" value="ERM97463"/>
    <property type="gene ID" value="AMTR_s00124p00124070"/>
</dbReference>
<organism evidence="2 3">
    <name type="scientific">Amborella trichopoda</name>
    <dbReference type="NCBI Taxonomy" id="13333"/>
    <lineage>
        <taxon>Eukaryota</taxon>
        <taxon>Viridiplantae</taxon>
        <taxon>Streptophyta</taxon>
        <taxon>Embryophyta</taxon>
        <taxon>Tracheophyta</taxon>
        <taxon>Spermatophyta</taxon>
        <taxon>Magnoliopsida</taxon>
        <taxon>Amborellales</taxon>
        <taxon>Amborellaceae</taxon>
        <taxon>Amborella</taxon>
    </lineage>
</organism>
<accession>W1NPY7</accession>
<keyword evidence="3" id="KW-1185">Reference proteome</keyword>
<name>W1NPY7_AMBTC</name>
<evidence type="ECO:0000256" key="1">
    <source>
        <dbReference type="SAM" id="MobiDB-lite"/>
    </source>
</evidence>
<reference evidence="3" key="1">
    <citation type="journal article" date="2013" name="Science">
        <title>The Amborella genome and the evolution of flowering plants.</title>
        <authorList>
            <consortium name="Amborella Genome Project"/>
        </authorList>
    </citation>
    <scope>NUCLEOTIDE SEQUENCE [LARGE SCALE GENOMIC DNA]</scope>
</reference>
<feature type="non-terminal residue" evidence="2">
    <location>
        <position position="1"/>
    </location>
</feature>
<dbReference type="AlphaFoldDB" id="W1NPY7"/>
<protein>
    <submittedName>
        <fullName evidence="2">Uncharacterized protein</fullName>
    </submittedName>
</protein>
<evidence type="ECO:0000313" key="3">
    <source>
        <dbReference type="Proteomes" id="UP000017836"/>
    </source>
</evidence>
<proteinExistence type="predicted"/>
<feature type="region of interest" description="Disordered" evidence="1">
    <location>
        <begin position="1"/>
        <end position="36"/>
    </location>
</feature>
<gene>
    <name evidence="2" type="ORF">AMTR_s00124p00124070</name>
</gene>
<sequence>VAPTGARPARPEWAQRSSATQLKHPTLRFGPKRQRPHWRCPWPSRFSTWNEQLLPTMLPISQVTTPGKRPCHTWFLSRLGSVIFATEFHLCSARLGSVIFATEFHLCSAALFQDFVCPGTLPEQ</sequence>
<dbReference type="HOGENOM" id="CLU_2009763_0_0_1"/>
<evidence type="ECO:0000313" key="2">
    <source>
        <dbReference type="EMBL" id="ERM97463.1"/>
    </source>
</evidence>
<dbReference type="Proteomes" id="UP000017836">
    <property type="component" value="Unassembled WGS sequence"/>
</dbReference>
<dbReference type="EMBL" id="KI396338">
    <property type="protein sequence ID" value="ERM97463.1"/>
    <property type="molecule type" value="Genomic_DNA"/>
</dbReference>